<dbReference type="EMBL" id="AABAWE010000003">
    <property type="protein sequence ID" value="EAG2086984.1"/>
    <property type="molecule type" value="Genomic_DNA"/>
</dbReference>
<dbReference type="InterPro" id="IPR001387">
    <property type="entry name" value="Cro/C1-type_HTH"/>
</dbReference>
<accession>A0A0B8QUX2</accession>
<dbReference type="PROSITE" id="PS50932">
    <property type="entry name" value="HTH_LACI_2"/>
    <property type="match status" value="1"/>
</dbReference>
<dbReference type="GO" id="GO:0000976">
    <property type="term" value="F:transcription cis-regulatory region binding"/>
    <property type="evidence" value="ECO:0007669"/>
    <property type="project" value="TreeGrafter"/>
</dbReference>
<dbReference type="Proteomes" id="UP000566721">
    <property type="component" value="Unassembled WGS sequence"/>
</dbReference>
<evidence type="ECO:0000313" key="15">
    <source>
        <dbReference type="EMBL" id="EAD5785751.1"/>
    </source>
</evidence>
<dbReference type="Proteomes" id="UP000350032">
    <property type="component" value="Unassembled WGS sequence"/>
</dbReference>
<evidence type="ECO:0000313" key="30">
    <source>
        <dbReference type="EMBL" id="EAH3294543.1"/>
    </source>
</evidence>
<dbReference type="EMBL" id="DAAIJL010000002">
    <property type="protein sequence ID" value="HAB8556256.1"/>
    <property type="molecule type" value="Genomic_DNA"/>
</dbReference>
<evidence type="ECO:0000313" key="57">
    <source>
        <dbReference type="Proteomes" id="UP000337746"/>
    </source>
</evidence>
<evidence type="ECO:0000313" key="88">
    <source>
        <dbReference type="Proteomes" id="UP000540117"/>
    </source>
</evidence>
<dbReference type="EMBL" id="AANDSR010000004">
    <property type="protein sequence ID" value="EDN9836721.1"/>
    <property type="molecule type" value="Genomic_DNA"/>
</dbReference>
<evidence type="ECO:0000313" key="11">
    <source>
        <dbReference type="EMBL" id="EAC9040117.1"/>
    </source>
</evidence>
<evidence type="ECO:0000313" key="36">
    <source>
        <dbReference type="EMBL" id="ECC1556457.1"/>
    </source>
</evidence>
<dbReference type="EMBL" id="JACAVN010000005">
    <property type="protein sequence ID" value="NYA01948.1"/>
    <property type="molecule type" value="Genomic_DNA"/>
</dbReference>
<dbReference type="EMBL" id="AABBYJ010000007">
    <property type="protein sequence ID" value="EAG4332020.1"/>
    <property type="molecule type" value="Genomic_DNA"/>
</dbReference>
<evidence type="ECO:0000313" key="49">
    <source>
        <dbReference type="EMBL" id="HAC1756097.1"/>
    </source>
</evidence>
<evidence type="ECO:0000313" key="38">
    <source>
        <dbReference type="EMBL" id="ECY6543764.1"/>
    </source>
</evidence>
<sequence>MAATIREIAEKTGVSITTISQILNGKGERFSDLTREKVLKTAKEMSYKPNFFAKNMIVSHTNTIGMIVPEVTDPFFSQMVKGAEDYLNKEGYMIMLCNSSNDKEREDLYVEELLHRAVDGLIIASPNILLSGVIKRMEEKRSPYILLDRQRNPRQEGNIAIDDFKGGYMATEHLIKLGHTRIGIIISDTSFYNVHERYEGYLACMKDYKLTVKDTWIVSGDQTMNGGYVATQKLLQENLSAIFATNDLMAMGTYRAALEKNLHIPTDLSVIGFDDIELSEYMTPPLTTIRQPIYGIGEIAAELLLKNLQNPTEKLENRLLDISLINRSSTKSIDNQ</sequence>
<evidence type="ECO:0000256" key="2">
    <source>
        <dbReference type="ARBA" id="ARBA00023015"/>
    </source>
</evidence>
<dbReference type="Pfam" id="PF00356">
    <property type="entry name" value="LacI"/>
    <property type="match status" value="1"/>
</dbReference>
<dbReference type="Proteomes" id="UP000840039">
    <property type="component" value="Unassembled WGS sequence"/>
</dbReference>
<dbReference type="Proteomes" id="UP000522199">
    <property type="component" value="Unassembled WGS sequence"/>
</dbReference>
<dbReference type="InterPro" id="IPR000843">
    <property type="entry name" value="HTH_LacI"/>
</dbReference>
<dbReference type="Proteomes" id="UP000544530">
    <property type="component" value="Unassembled WGS sequence"/>
</dbReference>
<reference evidence="51 76" key="4">
    <citation type="submission" date="2018-04" db="EMBL/GenBank/DDBJ databases">
        <title>Genome Analysis of a Prevalent Clone of Listeria monocytogenes Sequence Type 87 in China.</title>
        <authorList>
            <person name="Wang Y."/>
        </authorList>
    </citation>
    <scope>NUCLEOTIDE SEQUENCE [LARGE SCALE GENOMIC DNA]</scope>
    <source>
        <strain evidence="51 76">ICDC_LM1523</strain>
    </source>
</reference>
<dbReference type="Proteomes" id="UP000339309">
    <property type="component" value="Unassembled WGS sequence"/>
</dbReference>
<dbReference type="Proteomes" id="UP000540117">
    <property type="component" value="Unassembled WGS sequence"/>
</dbReference>
<dbReference type="EMBL" id="AAAMZD010000006">
    <property type="protein sequence ID" value="EAD3793474.1"/>
    <property type="molecule type" value="Genomic_DNA"/>
</dbReference>
<dbReference type="EMBL" id="AAAJWF010000007">
    <property type="protein sequence ID" value="EAC7481369.1"/>
    <property type="molecule type" value="Genomic_DNA"/>
</dbReference>
<evidence type="ECO:0000313" key="8">
    <source>
        <dbReference type="EMBL" id="EAC5550115.1"/>
    </source>
</evidence>
<dbReference type="SMART" id="SM00354">
    <property type="entry name" value="HTH_LACI"/>
    <property type="match status" value="1"/>
</dbReference>
<dbReference type="Proteomes" id="UP000525850">
    <property type="component" value="Unassembled WGS sequence"/>
</dbReference>
<evidence type="ECO:0000313" key="10">
    <source>
        <dbReference type="EMBL" id="EAC7481369.1"/>
    </source>
</evidence>
<reference evidence="53 98" key="1">
    <citation type="submission" date="2016-09" db="EMBL/GenBank/DDBJ databases">
        <title>100K Listeria isolates.</title>
        <authorList>
            <person name="Chen P."/>
            <person name="Weimer B.C."/>
            <person name="Kong N."/>
            <person name="Huang B."/>
        </authorList>
    </citation>
    <scope>NUCLEOTIDE SEQUENCE [LARGE SCALE GENOMIC DNA]</scope>
    <source>
        <strain evidence="53 98">BCW_2383</strain>
    </source>
</reference>
<dbReference type="Proteomes" id="UP000546397">
    <property type="component" value="Unassembled WGS sequence"/>
</dbReference>
<evidence type="ECO:0000313" key="66">
    <source>
        <dbReference type="Proteomes" id="UP000368512"/>
    </source>
</evidence>
<evidence type="ECO:0000313" key="97">
    <source>
        <dbReference type="Proteomes" id="UP000844415"/>
    </source>
</evidence>
<evidence type="ECO:0000313" key="59">
    <source>
        <dbReference type="Proteomes" id="UP000344343"/>
    </source>
</evidence>
<dbReference type="EMBL" id="AABEKY010000001">
    <property type="protein sequence ID" value="EAG9386062.1"/>
    <property type="molecule type" value="Genomic_DNA"/>
</dbReference>
<evidence type="ECO:0000313" key="53">
    <source>
        <dbReference type="EMBL" id="OET49750.1"/>
    </source>
</evidence>
<reference evidence="94 95" key="3">
    <citation type="journal article" date="2018" name="Genome Biol.">
        <title>SKESA: strategic k-mer extension for scrupulous assemblies.</title>
        <authorList>
            <person name="Souvorov A."/>
            <person name="Agarwala R."/>
            <person name="Lipman D.J."/>
        </authorList>
    </citation>
    <scope>NUCLEOTIDE SEQUENCE [LARGE SCALE GENOMIC DNA]</scope>
    <source>
        <strain evidence="44">09CEB371LM</strain>
        <strain evidence="50">2017-325981-023-01</strain>
        <strain evidence="46 97">CFIAFB20100120</strain>
        <strain evidence="45 94">CFIAFB20130012</strain>
        <strain evidence="48">CFIAFB20170037</strain>
        <strain evidence="47 95">CFIAFB20170045</strain>
        <strain evidence="49 96">DMG1500109</strain>
    </source>
</reference>
<evidence type="ECO:0000313" key="28">
    <source>
        <dbReference type="EMBL" id="EAG9518606.1"/>
    </source>
</evidence>
<evidence type="ECO:0000313" key="51">
    <source>
        <dbReference type="EMBL" id="KAA9450328.1"/>
    </source>
</evidence>
<evidence type="ECO:0000313" key="82">
    <source>
        <dbReference type="Proteomes" id="UP000522199"/>
    </source>
</evidence>
<dbReference type="EMBL" id="DABJAN010000002">
    <property type="protein sequence ID" value="HAJ9593039.1"/>
    <property type="molecule type" value="Genomic_DNA"/>
</dbReference>
<dbReference type="EMBL" id="QDAY01000002">
    <property type="protein sequence ID" value="KAA9450328.1"/>
    <property type="molecule type" value="Genomic_DNA"/>
</dbReference>
<dbReference type="EMBL" id="AABGHY010000005">
    <property type="protein sequence ID" value="EAH3294543.1"/>
    <property type="molecule type" value="Genomic_DNA"/>
</dbReference>
<evidence type="ECO:0000313" key="81">
    <source>
        <dbReference type="Proteomes" id="UP000489121"/>
    </source>
</evidence>
<dbReference type="CDD" id="cd19976">
    <property type="entry name" value="PBP1_DegA_Like"/>
    <property type="match status" value="1"/>
</dbReference>
<evidence type="ECO:0000313" key="22">
    <source>
        <dbReference type="EMBL" id="EAG2995690.1"/>
    </source>
</evidence>
<evidence type="ECO:0000313" key="19">
    <source>
        <dbReference type="EMBL" id="EAG2086984.1"/>
    </source>
</evidence>
<evidence type="ECO:0000259" key="6">
    <source>
        <dbReference type="PROSITE" id="PS50943"/>
    </source>
</evidence>
<dbReference type="GO" id="GO:0003700">
    <property type="term" value="F:DNA-binding transcription factor activity"/>
    <property type="evidence" value="ECO:0007669"/>
    <property type="project" value="TreeGrafter"/>
</dbReference>
<evidence type="ECO:0000313" key="47">
    <source>
        <dbReference type="EMBL" id="HAC0012425.1"/>
    </source>
</evidence>
<dbReference type="Proteomes" id="UP000365297">
    <property type="component" value="Unassembled WGS sequence"/>
</dbReference>
<dbReference type="Proteomes" id="UP000403352">
    <property type="component" value="Unassembled WGS sequence"/>
</dbReference>
<evidence type="ECO:0000313" key="75">
    <source>
        <dbReference type="Proteomes" id="UP000455569"/>
    </source>
</evidence>
<dbReference type="EMBL" id="AAALRN010000006">
    <property type="protein sequence ID" value="EAD1185960.1"/>
    <property type="molecule type" value="Genomic_DNA"/>
</dbReference>
<dbReference type="SUPFAM" id="SSF53822">
    <property type="entry name" value="Periplasmic binding protein-like I"/>
    <property type="match status" value="1"/>
</dbReference>
<reference evidence="52 89" key="10">
    <citation type="submission" date="2020-06" db="EMBL/GenBank/DDBJ databases">
        <title>Two Listeria outbreaks in Switzerland in 2018 and 2020.</title>
        <authorList>
            <person name="Stevens M.J.A."/>
            <person name="Bloemberg G."/>
            <person name="Nusch-Inderbinnen M."/>
            <person name="Stephan R."/>
        </authorList>
    </citation>
    <scope>NUCLEOTIDE SEQUENCE [LARGE SCALE GENOMIC DNA]</scope>
    <source>
        <strain evidence="52 89">N18-0707</strain>
    </source>
</reference>
<dbReference type="Proteomes" id="UP000843775">
    <property type="component" value="Unassembled WGS sequence"/>
</dbReference>
<reference evidence="58 62" key="5">
    <citation type="submission" date="2018-06" db="EMBL/GenBank/DDBJ databases">
        <authorList>
            <consortium name="PulseNet: The National Subtyping Network for Foodborne Disease Surveillance"/>
            <person name="Tarr C.L."/>
            <person name="Trees E."/>
            <person name="Katz L.S."/>
            <person name="Carleton-Romer H.A."/>
            <person name="Stroika S."/>
            <person name="Kucerova Z."/>
            <person name="Roache K.F."/>
            <person name="Sabol A.L."/>
            <person name="Besser J."/>
            <person name="Gerner-Smidt P."/>
        </authorList>
    </citation>
    <scope>NUCLEOTIDE SEQUENCE [LARGE SCALE GENOMIC DNA]</scope>
    <source>
        <strain evidence="7 58">2015L-6227</strain>
        <strain evidence="11 62">PNUSAL000910</strain>
        <strain evidence="18 63">PNUSAL002180</strain>
        <strain evidence="32 61">PNUSAL004402</strain>
        <strain evidence="39 81">PNUSAL005692</strain>
    </source>
</reference>
<evidence type="ECO:0000313" key="90">
    <source>
        <dbReference type="Proteomes" id="UP000546397"/>
    </source>
</evidence>
<dbReference type="Proteomes" id="UP000389283">
    <property type="component" value="Unassembled WGS sequence"/>
</dbReference>
<dbReference type="Proteomes" id="UP000843503">
    <property type="component" value="Unassembled WGS sequence"/>
</dbReference>
<evidence type="ECO:0000313" key="34">
    <source>
        <dbReference type="EMBL" id="ECB9474536.1"/>
    </source>
</evidence>
<dbReference type="Proteomes" id="UP000344343">
    <property type="component" value="Unassembled WGS sequence"/>
</dbReference>
<evidence type="ECO:0000313" key="61">
    <source>
        <dbReference type="Proteomes" id="UP000350032"/>
    </source>
</evidence>
<reference evidence="86 87" key="7">
    <citation type="submission" date="2019-04" db="EMBL/GenBank/DDBJ databases">
        <authorList>
            <person name="Ashton P.M."/>
            <person name="Dallman T."/>
            <person name="Nair S."/>
            <person name="De Pinna E."/>
            <person name="Peters T."/>
            <person name="Grant K."/>
        </authorList>
    </citation>
    <scope>NUCLEOTIDE SEQUENCE [LARGE SCALE GENOMIC DNA]</scope>
    <source>
        <strain evidence="29 87">282333</strain>
        <strain evidence="30 86">282352</strain>
        <strain evidence="28 90">289003</strain>
        <strain evidence="42 78">788324</strain>
        <strain evidence="17">RL15000286</strain>
    </source>
</reference>
<evidence type="ECO:0000313" key="14">
    <source>
        <dbReference type="EMBL" id="EAD5773117.1"/>
    </source>
</evidence>
<evidence type="ECO:0000313" key="44">
    <source>
        <dbReference type="EMBL" id="HAA8051749.1"/>
    </source>
</evidence>
<dbReference type="Proteomes" id="UP000272537">
    <property type="component" value="Unassembled WGS sequence"/>
</dbReference>
<evidence type="ECO:0000313" key="42">
    <source>
        <dbReference type="EMBL" id="EDO0986045.1"/>
    </source>
</evidence>
<feature type="domain" description="HTH lacI-type" evidence="5">
    <location>
        <begin position="3"/>
        <end position="58"/>
    </location>
</feature>
<evidence type="ECO:0000313" key="67">
    <source>
        <dbReference type="Proteomes" id="UP000376505"/>
    </source>
</evidence>
<dbReference type="EMBL" id="AABBHO010000001">
    <property type="protein sequence ID" value="EAG2995690.1"/>
    <property type="molecule type" value="Genomic_DNA"/>
</dbReference>
<dbReference type="Proteomes" id="UP000840197">
    <property type="component" value="Unassembled WGS sequence"/>
</dbReference>
<evidence type="ECO:0000313" key="80">
    <source>
        <dbReference type="Proteomes" id="UP000481141"/>
    </source>
</evidence>
<dbReference type="Proteomes" id="UP000852906">
    <property type="component" value="Unassembled WGS sequence"/>
</dbReference>
<evidence type="ECO:0000313" key="78">
    <source>
        <dbReference type="Proteomes" id="UP000467536"/>
    </source>
</evidence>
<dbReference type="EMBL" id="AAHZFY010000007">
    <property type="protein sequence ID" value="ECB9513086.1"/>
    <property type="molecule type" value="Genomic_DNA"/>
</dbReference>
<dbReference type="Proteomes" id="UP000844415">
    <property type="component" value="Unassembled WGS sequence"/>
</dbReference>
<dbReference type="EMBL" id="AABBZO010000018">
    <property type="protein sequence ID" value="EAG4463266.1"/>
    <property type="molecule type" value="Genomic_DNA"/>
</dbReference>
<evidence type="ECO:0000313" key="71">
    <source>
        <dbReference type="Proteomes" id="UP000403352"/>
    </source>
</evidence>
<dbReference type="EMBL" id="AABBAW010000006">
    <property type="protein sequence ID" value="EAG2515868.1"/>
    <property type="molecule type" value="Genomic_DNA"/>
</dbReference>
<dbReference type="EMBL" id="AAAQQZ010000002">
    <property type="protein sequence ID" value="EAE1338217.1"/>
    <property type="molecule type" value="Genomic_DNA"/>
</dbReference>
<dbReference type="EMBL" id="AALEDS010000003">
    <property type="protein sequence ID" value="ECY6543764.1"/>
    <property type="molecule type" value="Genomic_DNA"/>
</dbReference>
<evidence type="ECO:0000313" key="56">
    <source>
        <dbReference type="Proteomes" id="UP000331186"/>
    </source>
</evidence>
<dbReference type="PROSITE" id="PS00356">
    <property type="entry name" value="HTH_LACI_1"/>
    <property type="match status" value="1"/>
</dbReference>
<dbReference type="EMBL" id="AAANYN010000002">
    <property type="protein sequence ID" value="EAD5773117.1"/>
    <property type="molecule type" value="Genomic_DNA"/>
</dbReference>
<evidence type="ECO:0000313" key="63">
    <source>
        <dbReference type="Proteomes" id="UP000358545"/>
    </source>
</evidence>
<dbReference type="EMBL" id="AANPAU010000005">
    <property type="protein sequence ID" value="EDP8514294.1"/>
    <property type="molecule type" value="Genomic_DNA"/>
</dbReference>
<dbReference type="Proteomes" id="UP000528151">
    <property type="component" value="Unassembled WGS sequence"/>
</dbReference>
<dbReference type="Proteomes" id="UP000549379">
    <property type="component" value="Unassembled WGS sequence"/>
</dbReference>
<dbReference type="Proteomes" id="UP000331186">
    <property type="component" value="Unassembled WGS sequence"/>
</dbReference>
<evidence type="ECO:0000313" key="89">
    <source>
        <dbReference type="Proteomes" id="UP000544530"/>
    </source>
</evidence>
<evidence type="ECO:0000313" key="52">
    <source>
        <dbReference type="EMBL" id="NYA01948.1"/>
    </source>
</evidence>
<dbReference type="Proteomes" id="UP000393182">
    <property type="component" value="Unassembled WGS sequence"/>
</dbReference>
<dbReference type="EMBL" id="DAAJCS010000003">
    <property type="protein sequence ID" value="HAC0012425.1"/>
    <property type="molecule type" value="Genomic_DNA"/>
</dbReference>
<dbReference type="Proteomes" id="UP000354255">
    <property type="component" value="Unassembled WGS sequence"/>
</dbReference>
<dbReference type="Proteomes" id="UP000364988">
    <property type="component" value="Unassembled WGS sequence"/>
</dbReference>
<evidence type="ECO:0000313" key="41">
    <source>
        <dbReference type="EMBL" id="EDN9836721.1"/>
    </source>
</evidence>
<dbReference type="EMBL" id="AAAJKI010000001">
    <property type="protein sequence ID" value="EAC6546946.1"/>
    <property type="molecule type" value="Genomic_DNA"/>
</dbReference>
<name>A0A0B8QUX2_LISMN</name>
<evidence type="ECO:0000313" key="69">
    <source>
        <dbReference type="Proteomes" id="UP000389283"/>
    </source>
</evidence>
<evidence type="ECO:0000259" key="5">
    <source>
        <dbReference type="PROSITE" id="PS50932"/>
    </source>
</evidence>
<dbReference type="Gene3D" id="3.40.50.2300">
    <property type="match status" value="2"/>
</dbReference>
<comment type="caution">
    <text evidence="26">The sequence shown here is derived from an EMBL/GenBank/DDBJ whole genome shotgun (WGS) entry which is preliminary data.</text>
</comment>
<evidence type="ECO:0000313" key="76">
    <source>
        <dbReference type="Proteomes" id="UP000460224"/>
    </source>
</evidence>
<evidence type="ECO:0000313" key="16">
    <source>
        <dbReference type="EMBL" id="EAE1338217.1"/>
    </source>
</evidence>
<evidence type="ECO:0000313" key="48">
    <source>
        <dbReference type="EMBL" id="HAC0275609.1"/>
    </source>
</evidence>
<keyword evidence="3" id="KW-0238">DNA-binding</keyword>
<dbReference type="InterPro" id="IPR010982">
    <property type="entry name" value="Lambda_DNA-bd_dom_sf"/>
</dbReference>
<evidence type="ECO:0000313" key="13">
    <source>
        <dbReference type="EMBL" id="EAD3793474.1"/>
    </source>
</evidence>
<organism evidence="26 91">
    <name type="scientific">Listeria monocytogenes</name>
    <dbReference type="NCBI Taxonomy" id="1639"/>
    <lineage>
        <taxon>Bacteria</taxon>
        <taxon>Bacillati</taxon>
        <taxon>Bacillota</taxon>
        <taxon>Bacilli</taxon>
        <taxon>Bacillales</taxon>
        <taxon>Listeriaceae</taxon>
        <taxon>Listeria</taxon>
    </lineage>
</organism>
<evidence type="ECO:0000313" key="32">
    <source>
        <dbReference type="EMBL" id="EAK8896667.1"/>
    </source>
</evidence>
<dbReference type="AlphaFoldDB" id="A0A0B8QUX2"/>
<dbReference type="EMBL" id="QXLS01000006">
    <property type="protein sequence ID" value="RKA06545.1"/>
    <property type="molecule type" value="Genomic_DNA"/>
</dbReference>
<dbReference type="EMBL" id="AAHZFN010000017">
    <property type="protein sequence ID" value="ECB9474536.1"/>
    <property type="molecule type" value="Genomic_DNA"/>
</dbReference>
<dbReference type="PROSITE" id="PS50943">
    <property type="entry name" value="HTH_CROC1"/>
    <property type="match status" value="1"/>
</dbReference>
<dbReference type="Proteomes" id="UP000533021">
    <property type="component" value="Unassembled WGS sequence"/>
</dbReference>
<dbReference type="Proteomes" id="UP000842809">
    <property type="component" value="Unassembled WGS sequence"/>
</dbReference>
<dbReference type="EMBL" id="DAAIHR010000003">
    <property type="protein sequence ID" value="HAB8397753.1"/>
    <property type="molecule type" value="Genomic_DNA"/>
</dbReference>
<evidence type="ECO:0000313" key="93">
    <source>
        <dbReference type="Proteomes" id="UP000566721"/>
    </source>
</evidence>
<dbReference type="Proteomes" id="UP000548278">
    <property type="component" value="Unassembled WGS sequence"/>
</dbReference>
<dbReference type="KEGG" id="lmok:CQ02_10295"/>
<dbReference type="EMBL" id="MJTJ01000018">
    <property type="protein sequence ID" value="OET49750.1"/>
    <property type="molecule type" value="Genomic_DNA"/>
</dbReference>
<dbReference type="EMBL" id="AAANYR010000002">
    <property type="protein sequence ID" value="EAD5785751.1"/>
    <property type="molecule type" value="Genomic_DNA"/>
</dbReference>
<dbReference type="Proteomes" id="UP000427828">
    <property type="component" value="Unassembled WGS sequence"/>
</dbReference>
<dbReference type="EMBL" id="AACJYH010000002">
    <property type="protein sequence ID" value="EAK8896667.1"/>
    <property type="molecule type" value="Genomic_DNA"/>
</dbReference>
<dbReference type="Proteomes" id="UP000489121">
    <property type="component" value="Unassembled WGS sequence"/>
</dbReference>
<dbReference type="Proteomes" id="UP000358545">
    <property type="component" value="Unassembled WGS sequence"/>
</dbReference>
<dbReference type="KEGG" id="lmv:Y193_05610"/>
<dbReference type="Proteomes" id="UP000423131">
    <property type="component" value="Unassembled WGS sequence"/>
</dbReference>
<dbReference type="EMBL" id="DAAEEB010000001">
    <property type="protein sequence ID" value="HAA8051749.1"/>
    <property type="molecule type" value="Genomic_DNA"/>
</dbReference>
<evidence type="ECO:0000313" key="35">
    <source>
        <dbReference type="EMBL" id="ECB9513086.1"/>
    </source>
</evidence>
<dbReference type="EMBL" id="AAIAJJ010000003">
    <property type="protein sequence ID" value="ECC1556457.1"/>
    <property type="molecule type" value="Genomic_DNA"/>
</dbReference>
<dbReference type="EMBL" id="AAAIKW010000005">
    <property type="protein sequence ID" value="EAC4552725.1"/>
    <property type="molecule type" value="Genomic_DNA"/>
</dbReference>
<reference evidence="72 82" key="8">
    <citation type="submission" date="2019-04" db="EMBL/GenBank/DDBJ databases">
        <authorList>
            <consortium name="GenomeTrakr network: Whole genome sequencing for foodborne pathogen traceback"/>
        </authorList>
    </citation>
    <scope>NUCLEOTIDE SEQUENCE [LARGE SCALE GENOMIC DNA]</scope>
    <source>
        <strain evidence="26 91">CFSAN004300</strain>
        <strain evidence="27 82">CFSAN072474</strain>
        <strain evidence="38 64">FLAG-55987</strain>
        <strain evidence="33 72">PHLUSALM00088</strain>
    </source>
</reference>
<evidence type="ECO:0000313" key="86">
    <source>
        <dbReference type="Proteomes" id="UP000530452"/>
    </source>
</evidence>
<keyword evidence="4" id="KW-0804">Transcription</keyword>
<dbReference type="OMA" id="FACNDEI"/>
<reference evidence="54 55" key="2">
    <citation type="journal article" date="2018" name="BMC Genomics">
        <title>Genes significantly associated with lineage II food isolates of Listeria monocytogenes.</title>
        <authorList>
            <person name="Pirone-Davies C."/>
            <person name="Chen Y."/>
            <person name="Pightling A."/>
            <person name="Ryan G."/>
            <person name="Wang Y."/>
            <person name="Yao K."/>
            <person name="Hoffmann M."/>
            <person name="Allard M.W."/>
        </authorList>
    </citation>
    <scope>NUCLEOTIDE SEQUENCE [LARGE SCALE GENOMIC DNA]</scope>
    <source>
        <strain evidence="54 55">PNUSAL000550</strain>
    </source>
</reference>
<gene>
    <name evidence="54" type="primary">rbsr_1</name>
    <name evidence="18" type="ORF">A8L61_00950</name>
    <name evidence="26" type="ORF">AB917_09335</name>
    <name evidence="7" type="ORF">ABZ57_09525</name>
    <name evidence="53" type="ORF">AJL21_08725</name>
    <name evidence="16" type="ORF">ART25_04745</name>
    <name evidence="8" type="ORF">ARY78_06715</name>
    <name evidence="21" type="ORF">B1N52_11910</name>
    <name evidence="20" type="ORF">B1S26_04385</name>
    <name evidence="22" type="ORF">B5K54_00110</name>
    <name evidence="37" type="ORF">BCZ19_10580</name>
    <name evidence="19" type="ORF">BCZ21_06900</name>
    <name evidence="24" type="ORF">CA369_13265</name>
    <name evidence="23" type="ORF">CAV64_12290</name>
    <name evidence="27" type="ORF">CW845_00955</name>
    <name evidence="29" type="ORF">D4920_09700</name>
    <name evidence="28" type="ORF">D4B11_02395</name>
    <name evidence="30" type="ORF">D5N24_09055</name>
    <name evidence="32" type="ORF">D7104_03020</name>
    <name evidence="51" type="ORF">DCK61_06315</name>
    <name evidence="25" type="ORF">DCT16_12785</name>
    <name evidence="10" type="ORF">DQ70_11820</name>
    <name evidence="9" type="ORF">DU018_01070</name>
    <name evidence="54" type="ORF">DYZ80_02440</name>
    <name evidence="17" type="ORF">E1W56_10470</name>
    <name evidence="31" type="ORF">E5F58_06465</name>
    <name evidence="15" type="ORF">EX365_04130</name>
    <name evidence="14" type="ORF">EXZ73_02320</name>
    <name evidence="38" type="ORF">F6436_05405</name>
    <name evidence="39" type="ORF">F6515_06035</name>
    <name evidence="33" type="ORF">FA835_09245</name>
    <name evidence="35" type="ORF">FLQ97_04985</name>
    <name evidence="34" type="ORF">FLR03_12685</name>
    <name evidence="36" type="ORF">FNX40_06490</name>
    <name evidence="42" type="ORF">FV747_08565</name>
    <name evidence="43" type="ORF">G3O21_001718</name>
    <name evidence="44" type="ORF">GHH22_01070</name>
    <name evidence="49" type="ORF">GI949_14070</name>
    <name evidence="41" type="ORF">GJW51_08565</name>
    <name evidence="40" type="ORF">GQG13_12900</name>
    <name evidence="45" type="ORF">GYR60_04405</name>
    <name evidence="46" type="ORF">GYS09_02990</name>
    <name evidence="47" type="ORF">GYX23_05355</name>
    <name evidence="48" type="ORF">GYY14_09530</name>
    <name evidence="50" type="ORF">HQN34_001237</name>
    <name evidence="52" type="ORF">HZJ64_08895</name>
    <name evidence="11" type="ORF">KV70_07850</name>
    <name evidence="12" type="ORF">QD52_12810</name>
    <name evidence="13" type="ORF">UI29_12000</name>
</gene>
<evidence type="ECO:0000313" key="72">
    <source>
        <dbReference type="Proteomes" id="UP000410967"/>
    </source>
</evidence>
<evidence type="ECO:0000313" key="58">
    <source>
        <dbReference type="Proteomes" id="UP000339309"/>
    </source>
</evidence>
<dbReference type="EMBL" id="AALGDA010000013">
    <property type="protein sequence ID" value="ECY9782549.1"/>
    <property type="molecule type" value="Genomic_DNA"/>
</dbReference>
<reference evidence="49" key="9">
    <citation type="submission" date="2019-11" db="EMBL/GenBank/DDBJ databases">
        <authorList>
            <consortium name="NCBI Pathogen Detection Project"/>
        </authorList>
    </citation>
    <scope>NUCLEOTIDE SEQUENCE</scope>
    <source>
        <strain evidence="44">09CEB371LM</strain>
        <strain evidence="50">2017-325981-023-01</strain>
        <strain evidence="46">CFIAFB20100120</strain>
        <strain evidence="45">CFIAFB20130012</strain>
        <strain evidence="48">CFIAFB20170037</strain>
        <strain evidence="47">CFIAFB20170045</strain>
        <strain evidence="49">DMG1500109</strain>
    </source>
</reference>
<dbReference type="Proteomes" id="UP000410967">
    <property type="component" value="Unassembled WGS sequence"/>
</dbReference>
<dbReference type="InterPro" id="IPR028082">
    <property type="entry name" value="Peripla_BP_I"/>
</dbReference>
<dbReference type="Pfam" id="PF00532">
    <property type="entry name" value="Peripla_BP_1"/>
    <property type="match status" value="1"/>
</dbReference>
<evidence type="ECO:0000313" key="12">
    <source>
        <dbReference type="EMBL" id="EAD1185960.1"/>
    </source>
</evidence>
<evidence type="ECO:0000313" key="60">
    <source>
        <dbReference type="Proteomes" id="UP000345329"/>
    </source>
</evidence>
<dbReference type="PANTHER" id="PTHR30146:SF148">
    <property type="entry name" value="HTH-TYPE TRANSCRIPTIONAL REPRESSOR PURR-RELATED"/>
    <property type="match status" value="1"/>
</dbReference>
<dbReference type="InterPro" id="IPR001761">
    <property type="entry name" value="Peripla_BP/Lac1_sug-bd_dom"/>
</dbReference>
<dbReference type="EMBL" id="AABGUK010000002">
    <property type="protein sequence ID" value="EAH4241650.1"/>
    <property type="molecule type" value="Genomic_DNA"/>
</dbReference>
<evidence type="ECO:0000313" key="64">
    <source>
        <dbReference type="Proteomes" id="UP000364988"/>
    </source>
</evidence>
<evidence type="ECO:0000313" key="26">
    <source>
        <dbReference type="EMBL" id="EAG6990792.1"/>
    </source>
</evidence>
<evidence type="ECO:0000313" key="83">
    <source>
        <dbReference type="Proteomes" id="UP000525850"/>
    </source>
</evidence>
<dbReference type="Proteomes" id="UP000481141">
    <property type="component" value="Unassembled WGS sequence"/>
</dbReference>
<dbReference type="Proteomes" id="UP000841146">
    <property type="component" value="Unassembled WGS sequence"/>
</dbReference>
<evidence type="ECO:0000313" key="54">
    <source>
        <dbReference type="EMBL" id="RKA06545.1"/>
    </source>
</evidence>
<evidence type="ECO:0000313" key="65">
    <source>
        <dbReference type="Proteomes" id="UP000365297"/>
    </source>
</evidence>
<keyword evidence="1" id="KW-0678">Repressor</keyword>
<dbReference type="EMBL" id="DAAJZA010000013">
    <property type="protein sequence ID" value="HAC1756097.1"/>
    <property type="molecule type" value="Genomic_DNA"/>
</dbReference>
<reference evidence="56 59" key="6">
    <citation type="submission" date="2019-02" db="EMBL/GenBank/DDBJ databases">
        <authorList>
            <consortium name="GenomeTrakr: Next Generation Sequencing Network for Food Pathogen Tracability"/>
        </authorList>
    </citation>
    <scope>NUCLEOTIDE SEQUENCE [LARGE SCALE GENOMIC DNA]</scope>
    <source>
        <strain evidence="22 92">10B02965A-1</strain>
        <strain evidence="10 66">CFSAN008042</strain>
        <strain evidence="24 85">CFSAN063727</strain>
        <strain evidence="40 75">CFSAN102901</strain>
        <strain evidence="16 68">FDA00006494</strain>
        <strain evidence="8 65">FDA00007096</strain>
        <strain evidence="12 71">FDA00008584</strain>
        <strain evidence="20">FDA00011243</strain>
        <strain evidence="9 56">FDA00013332</strain>
        <strain evidence="15 59">FDA00013853</strain>
        <strain evidence="34 73">FDA00014336</strain>
        <strain evidence="36 69">FDA00014370</strain>
        <strain evidence="35 70">FDA00014392</strain>
        <strain evidence="43">FDA00015054</strain>
        <strain evidence="23 88">FDA1005580-S054-001</strain>
        <strain evidence="79">FDA1090798-S029-001</strain>
        <strain evidence="80">FDA956581-098-004</strain>
        <strain evidence="21 83">FDA960927-006-004</strain>
        <strain evidence="25 93">FLAG-38921</strain>
        <strain evidence="37 74">FLAG-51482A</strain>
        <strain evidence="19 57">FLAG-54356</strain>
        <strain evidence="14 67">FSIS31901579</strain>
        <strain evidence="31 84">LS1344</strain>
        <strain evidence="41 77">OSF101448</strain>
        <strain evidence="13 60">VA-WGS-00405</strain>
    </source>
</reference>
<evidence type="ECO:0000313" key="79">
    <source>
        <dbReference type="Proteomes" id="UP000478704"/>
    </source>
</evidence>
<dbReference type="EMBL" id="AABCVX010000006">
    <property type="protein sequence ID" value="EAG6170249.1"/>
    <property type="molecule type" value="Genomic_DNA"/>
</dbReference>
<evidence type="ECO:0000313" key="43">
    <source>
        <dbReference type="EMBL" id="EDP8514294.1"/>
    </source>
</evidence>
<dbReference type="EMBL" id="AABDGJ010000006">
    <property type="protein sequence ID" value="EAG6990792.1"/>
    <property type="molecule type" value="Genomic_DNA"/>
</dbReference>
<dbReference type="EMBL" id="AAAKQF010000004">
    <property type="protein sequence ID" value="EAC9040117.1"/>
    <property type="molecule type" value="Genomic_DNA"/>
</dbReference>
<evidence type="ECO:0000313" key="23">
    <source>
        <dbReference type="EMBL" id="EAG4332020.1"/>
    </source>
</evidence>
<evidence type="ECO:0000313" key="68">
    <source>
        <dbReference type="Proteomes" id="UP000379076"/>
    </source>
</evidence>
<dbReference type="Proteomes" id="UP000527632">
    <property type="component" value="Unassembled WGS sequence"/>
</dbReference>
<evidence type="ECO:0000313" key="25">
    <source>
        <dbReference type="EMBL" id="EAG6170249.1"/>
    </source>
</evidence>
<dbReference type="Proteomes" id="UP000376505">
    <property type="component" value="Unassembled WGS sequence"/>
</dbReference>
<evidence type="ECO:0000313" key="29">
    <source>
        <dbReference type="EMBL" id="EAH2282344.1"/>
    </source>
</evidence>
<evidence type="ECO:0000313" key="74">
    <source>
        <dbReference type="Proteomes" id="UP000427828"/>
    </source>
</evidence>
<evidence type="ECO:0000256" key="4">
    <source>
        <dbReference type="ARBA" id="ARBA00023163"/>
    </source>
</evidence>
<evidence type="ECO:0000313" key="73">
    <source>
        <dbReference type="Proteomes" id="UP000423131"/>
    </source>
</evidence>
<evidence type="ECO:0000313" key="21">
    <source>
        <dbReference type="EMBL" id="EAG2515868.1"/>
    </source>
</evidence>
<dbReference type="Proteomes" id="UP000368512">
    <property type="component" value="Unassembled WGS sequence"/>
</dbReference>
<dbReference type="Proteomes" id="UP000530452">
    <property type="component" value="Unassembled WGS sequence"/>
</dbReference>
<evidence type="ECO:0000313" key="33">
    <source>
        <dbReference type="EMBL" id="EAK9317286.1"/>
    </source>
</evidence>
<evidence type="ECO:0000313" key="92">
    <source>
        <dbReference type="Proteomes" id="UP000549379"/>
    </source>
</evidence>
<dbReference type="EMBL" id="AABAGT010000001">
    <property type="protein sequence ID" value="EAG0865842.1"/>
    <property type="molecule type" value="Genomic_DNA"/>
</dbReference>
<dbReference type="SUPFAM" id="SSF47413">
    <property type="entry name" value="lambda repressor-like DNA-binding domains"/>
    <property type="match status" value="1"/>
</dbReference>
<protein>
    <submittedName>
        <fullName evidence="26">LacI family transcriptional regulator</fullName>
    </submittedName>
    <submittedName>
        <fullName evidence="54">Ribose operon repressor</fullName>
    </submittedName>
    <submittedName>
        <fullName evidence="40">Substrate-binding domain-containing protein</fullName>
    </submittedName>
</protein>
<dbReference type="EMBL" id="AABEMN010000002">
    <property type="protein sequence ID" value="EAG9518606.1"/>
    <property type="molecule type" value="Genomic_DNA"/>
</dbReference>
<evidence type="ECO:0000313" key="18">
    <source>
        <dbReference type="EMBL" id="EAG0865842.1"/>
    </source>
</evidence>
<evidence type="ECO:0000313" key="77">
    <source>
        <dbReference type="Proteomes" id="UP000467347"/>
    </source>
</evidence>
<dbReference type="Proteomes" id="UP000337746">
    <property type="component" value="Unassembled WGS sequence"/>
</dbReference>
<evidence type="ECO:0000313" key="70">
    <source>
        <dbReference type="Proteomes" id="UP000398321"/>
    </source>
</evidence>
<dbReference type="CDD" id="cd01392">
    <property type="entry name" value="HTH_LacI"/>
    <property type="match status" value="1"/>
</dbReference>
<dbReference type="EMBL" id="DAAJFY010000005">
    <property type="protein sequence ID" value="HAC0275609.1"/>
    <property type="molecule type" value="Genomic_DNA"/>
</dbReference>
<evidence type="ECO:0000313" key="39">
    <source>
        <dbReference type="EMBL" id="ECY9782549.1"/>
    </source>
</evidence>
<dbReference type="Proteomes" id="UP000455569">
    <property type="component" value="Unassembled WGS sequence"/>
</dbReference>
<dbReference type="EMBL" id="AANEHK010000006">
    <property type="protein sequence ID" value="EDO0986045.1"/>
    <property type="molecule type" value="Genomic_DNA"/>
</dbReference>
<evidence type="ECO:0000313" key="37">
    <source>
        <dbReference type="EMBL" id="ECX6925114.1"/>
    </source>
</evidence>
<evidence type="ECO:0000313" key="62">
    <source>
        <dbReference type="Proteomes" id="UP000354255"/>
    </source>
</evidence>
<evidence type="ECO:0000313" key="96">
    <source>
        <dbReference type="Proteomes" id="UP000843775"/>
    </source>
</evidence>
<evidence type="ECO:0000313" key="27">
    <source>
        <dbReference type="EMBL" id="EAG9386062.1"/>
    </source>
</evidence>
<evidence type="ECO:0000313" key="91">
    <source>
        <dbReference type="Proteomes" id="UP000548278"/>
    </source>
</evidence>
<evidence type="ECO:0000313" key="94">
    <source>
        <dbReference type="Proteomes" id="UP000840197"/>
    </source>
</evidence>
<dbReference type="Proteomes" id="UP000460224">
    <property type="component" value="Unassembled WGS sequence"/>
</dbReference>
<evidence type="ECO:0000313" key="85">
    <source>
        <dbReference type="Proteomes" id="UP000528151"/>
    </source>
</evidence>
<dbReference type="EMBL" id="AABAYG010000002">
    <property type="protein sequence ID" value="EAG2244640.1"/>
    <property type="molecule type" value="Genomic_DNA"/>
</dbReference>
<evidence type="ECO:0000256" key="3">
    <source>
        <dbReference type="ARBA" id="ARBA00023125"/>
    </source>
</evidence>
<dbReference type="Proteomes" id="UP000467536">
    <property type="component" value="Unassembled WGS sequence"/>
</dbReference>
<dbReference type="EMBL" id="AALAQH010000005">
    <property type="protein sequence ID" value="ECX6925114.1"/>
    <property type="molecule type" value="Genomic_DNA"/>
</dbReference>
<evidence type="ECO:0000313" key="20">
    <source>
        <dbReference type="EMBL" id="EAG2244640.1"/>
    </source>
</evidence>
<keyword evidence="2" id="KW-0805">Transcription regulation</keyword>
<dbReference type="EMBL" id="AABFVG010000005">
    <property type="protein sequence ID" value="EAH2282344.1"/>
    <property type="molecule type" value="Genomic_DNA"/>
</dbReference>
<dbReference type="Proteomes" id="UP000478704">
    <property type="component" value="Unassembled WGS sequence"/>
</dbReference>
<dbReference type="Proteomes" id="UP000345329">
    <property type="component" value="Unassembled WGS sequence"/>
</dbReference>
<evidence type="ECO:0000313" key="40">
    <source>
        <dbReference type="EMBL" id="EDN7716015.1"/>
    </source>
</evidence>
<dbReference type="EMBL" id="AAAIXK010000003">
    <property type="protein sequence ID" value="EAC5550115.1"/>
    <property type="molecule type" value="Genomic_DNA"/>
</dbReference>
<dbReference type="EMBL" id="AANCRK010000006">
    <property type="protein sequence ID" value="EDN7716015.1"/>
    <property type="molecule type" value="Genomic_DNA"/>
</dbReference>
<dbReference type="EMBL" id="AAASLB010000005">
    <property type="protein sequence ID" value="EAE4942458.1"/>
    <property type="molecule type" value="Genomic_DNA"/>
</dbReference>
<evidence type="ECO:0000313" key="98">
    <source>
        <dbReference type="Proteomes" id="UP000852906"/>
    </source>
</evidence>
<evidence type="ECO:0000313" key="7">
    <source>
        <dbReference type="EMBL" id="EAC4552725.1"/>
    </source>
</evidence>
<dbReference type="Proteomes" id="UP000467347">
    <property type="component" value="Unassembled WGS sequence"/>
</dbReference>
<evidence type="ECO:0000313" key="50">
    <source>
        <dbReference type="EMBL" id="HAJ9593039.1"/>
    </source>
</evidence>
<evidence type="ECO:0000313" key="55">
    <source>
        <dbReference type="Proteomes" id="UP000272537"/>
    </source>
</evidence>
<evidence type="ECO:0000313" key="9">
    <source>
        <dbReference type="EMBL" id="EAC6546946.1"/>
    </source>
</evidence>
<evidence type="ECO:0000256" key="1">
    <source>
        <dbReference type="ARBA" id="ARBA00022491"/>
    </source>
</evidence>
<feature type="domain" description="HTH cro/C1-type" evidence="6">
    <location>
        <begin position="4"/>
        <end position="26"/>
    </location>
</feature>
<evidence type="ECO:0000313" key="84">
    <source>
        <dbReference type="Proteomes" id="UP000527632"/>
    </source>
</evidence>
<evidence type="ECO:0000313" key="87">
    <source>
        <dbReference type="Proteomes" id="UP000533021"/>
    </source>
</evidence>
<evidence type="ECO:0000313" key="17">
    <source>
        <dbReference type="EMBL" id="EAE4942458.1"/>
    </source>
</evidence>
<evidence type="ECO:0000313" key="31">
    <source>
        <dbReference type="EMBL" id="EAH4241650.1"/>
    </source>
</evidence>
<evidence type="ECO:0000313" key="95">
    <source>
        <dbReference type="Proteomes" id="UP000841146"/>
    </source>
</evidence>
<dbReference type="Proteomes" id="UP000398321">
    <property type="component" value="Unassembled WGS sequence"/>
</dbReference>
<evidence type="ECO:0000313" key="46">
    <source>
        <dbReference type="EMBL" id="HAB8556256.1"/>
    </source>
</evidence>
<dbReference type="PANTHER" id="PTHR30146">
    <property type="entry name" value="LACI-RELATED TRANSCRIPTIONAL REPRESSOR"/>
    <property type="match status" value="1"/>
</dbReference>
<dbReference type="RefSeq" id="WP_003727974.1">
    <property type="nucleotide sequence ID" value="NC_021824.1"/>
</dbReference>
<dbReference type="Gene3D" id="1.10.260.40">
    <property type="entry name" value="lambda repressor-like DNA-binding domains"/>
    <property type="match status" value="1"/>
</dbReference>
<dbReference type="Proteomes" id="UP000379076">
    <property type="component" value="Unassembled WGS sequence"/>
</dbReference>
<proteinExistence type="predicted"/>
<evidence type="ECO:0000313" key="24">
    <source>
        <dbReference type="EMBL" id="EAG4463266.1"/>
    </source>
</evidence>
<evidence type="ECO:0000313" key="45">
    <source>
        <dbReference type="EMBL" id="HAB8397753.1"/>
    </source>
</evidence>
<dbReference type="EMBL" id="AACKDQ010000019">
    <property type="protein sequence ID" value="EAK9317286.1"/>
    <property type="molecule type" value="Genomic_DNA"/>
</dbReference>